<proteinExistence type="inferred from homology"/>
<evidence type="ECO:0000313" key="6">
    <source>
        <dbReference type="Proteomes" id="UP000002730"/>
    </source>
</evidence>
<evidence type="ECO:0000313" key="5">
    <source>
        <dbReference type="EMBL" id="ADL50913.1"/>
    </source>
</evidence>
<keyword evidence="6" id="KW-1185">Reference proteome</keyword>
<dbReference type="STRING" id="573061.Clocel_1157"/>
<evidence type="ECO:0000256" key="1">
    <source>
        <dbReference type="ARBA" id="ARBA00006814"/>
    </source>
</evidence>
<dbReference type="PANTHER" id="PTHR30302:SF1">
    <property type="entry name" value="HYDROGENASE 2 MATURATION PROTEASE"/>
    <property type="match status" value="1"/>
</dbReference>
<evidence type="ECO:0000256" key="4">
    <source>
        <dbReference type="ARBA" id="ARBA00022801"/>
    </source>
</evidence>
<dbReference type="OrthoDB" id="9794619at2"/>
<dbReference type="eggNOG" id="COG0680">
    <property type="taxonomic scope" value="Bacteria"/>
</dbReference>
<dbReference type="GO" id="GO:0016485">
    <property type="term" value="P:protein processing"/>
    <property type="evidence" value="ECO:0007669"/>
    <property type="project" value="TreeGrafter"/>
</dbReference>
<dbReference type="Pfam" id="PF01750">
    <property type="entry name" value="HycI"/>
    <property type="match status" value="1"/>
</dbReference>
<sequence length="172" mass="19594">MIKVIAIGNFLMGDDGIALKVIDEVEKKFLKEKEKLENGKQLEEIYSQLTFIKAETDFNFALDNIEAGDFLLILDSTLLMLDYGTITEILISEFQNHSNYSLSMHNRSLLSFIKHLNIKVEGFILGIEVAKVAFSLDLSEKLKDKFQQICDEAYTIIMEKSLEYIKKGSNIA</sequence>
<dbReference type="GO" id="GO:0008047">
    <property type="term" value="F:enzyme activator activity"/>
    <property type="evidence" value="ECO:0007669"/>
    <property type="project" value="InterPro"/>
</dbReference>
<dbReference type="PANTHER" id="PTHR30302">
    <property type="entry name" value="HYDROGENASE 1 MATURATION PROTEASE"/>
    <property type="match status" value="1"/>
</dbReference>
<gene>
    <name evidence="5" type="ordered locus">Clocel_1157</name>
</gene>
<dbReference type="Gene3D" id="3.40.50.1450">
    <property type="entry name" value="HybD-like"/>
    <property type="match status" value="1"/>
</dbReference>
<protein>
    <submittedName>
        <fullName evidence="5">Hydrogenase maturation protease</fullName>
    </submittedName>
</protein>
<evidence type="ECO:0000256" key="3">
    <source>
        <dbReference type="ARBA" id="ARBA00022750"/>
    </source>
</evidence>
<dbReference type="SUPFAM" id="SSF53163">
    <property type="entry name" value="HybD-like"/>
    <property type="match status" value="1"/>
</dbReference>
<dbReference type="HOGENOM" id="CLU_099037_5_0_9"/>
<reference evidence="5 6" key="1">
    <citation type="submission" date="2010-08" db="EMBL/GenBank/DDBJ databases">
        <title>Complete sequence of Clostridium cellulovorans 743B.</title>
        <authorList>
            <consortium name="US DOE Joint Genome Institute"/>
            <person name="Lucas S."/>
            <person name="Copeland A."/>
            <person name="Lapidus A."/>
            <person name="Cheng J.-F."/>
            <person name="Bruce D."/>
            <person name="Goodwin L."/>
            <person name="Pitluck S."/>
            <person name="Chertkov O."/>
            <person name="Detter J.C."/>
            <person name="Han C."/>
            <person name="Tapia R."/>
            <person name="Land M."/>
            <person name="Hauser L."/>
            <person name="Chang Y.-J."/>
            <person name="Jeffries C."/>
            <person name="Kyrpides N."/>
            <person name="Ivanova N."/>
            <person name="Mikhailova N."/>
            <person name="Hemme C.L."/>
            <person name="Woyke T."/>
        </authorList>
    </citation>
    <scope>NUCLEOTIDE SEQUENCE [LARGE SCALE GENOMIC DNA]</scope>
    <source>
        <strain evidence="6">ATCC 35296 / DSM 3052 / OCM 3 / 743B</strain>
    </source>
</reference>
<dbReference type="Proteomes" id="UP000002730">
    <property type="component" value="Chromosome"/>
</dbReference>
<accession>D9SUK8</accession>
<evidence type="ECO:0000256" key="2">
    <source>
        <dbReference type="ARBA" id="ARBA00022670"/>
    </source>
</evidence>
<dbReference type="GO" id="GO:0004190">
    <property type="term" value="F:aspartic-type endopeptidase activity"/>
    <property type="evidence" value="ECO:0007669"/>
    <property type="project" value="UniProtKB-KW"/>
</dbReference>
<name>D9SUK8_CLOC7</name>
<dbReference type="KEGG" id="ccb:Clocel_1157"/>
<keyword evidence="4" id="KW-0378">Hydrolase</keyword>
<organism evidence="5 6">
    <name type="scientific">Clostridium cellulovorans (strain ATCC 35296 / DSM 3052 / OCM 3 / 743B)</name>
    <dbReference type="NCBI Taxonomy" id="573061"/>
    <lineage>
        <taxon>Bacteria</taxon>
        <taxon>Bacillati</taxon>
        <taxon>Bacillota</taxon>
        <taxon>Clostridia</taxon>
        <taxon>Eubacteriales</taxon>
        <taxon>Clostridiaceae</taxon>
        <taxon>Clostridium</taxon>
    </lineage>
</organism>
<dbReference type="EMBL" id="CP002160">
    <property type="protein sequence ID" value="ADL50913.1"/>
    <property type="molecule type" value="Genomic_DNA"/>
</dbReference>
<dbReference type="AlphaFoldDB" id="D9SUK8"/>
<keyword evidence="2 5" id="KW-0645">Protease</keyword>
<dbReference type="NCBIfam" id="TIGR00072">
    <property type="entry name" value="hydrog_prot"/>
    <property type="match status" value="1"/>
</dbReference>
<dbReference type="InterPro" id="IPR000671">
    <property type="entry name" value="Peptidase_A31"/>
</dbReference>
<dbReference type="InterPro" id="IPR023430">
    <property type="entry name" value="Pept_HybD-like_dom_sf"/>
</dbReference>
<keyword evidence="3" id="KW-0064">Aspartyl protease</keyword>
<comment type="similarity">
    <text evidence="1">Belongs to the peptidase A31 family.</text>
</comment>